<dbReference type="InterPro" id="IPR006183">
    <property type="entry name" value="Pgluconate_DH"/>
</dbReference>
<keyword evidence="6" id="KW-0570">Pentose shunt</keyword>
<comment type="caution">
    <text evidence="8">The sequence shown here is derived from an EMBL/GenBank/DDBJ whole genome shotgun (WGS) entry which is preliminary data.</text>
</comment>
<comment type="pathway">
    <text evidence="1">Carbohydrate degradation; pentose phosphate pathway; D-ribulose 5-phosphate from D-glucose 6-phosphate (oxidative stage): step 3/3.</text>
</comment>
<evidence type="ECO:0000256" key="3">
    <source>
        <dbReference type="ARBA" id="ARBA00013011"/>
    </source>
</evidence>
<dbReference type="EMBL" id="JADGJD010000171">
    <property type="protein sequence ID" value="KAJ3053914.1"/>
    <property type="molecule type" value="Genomic_DNA"/>
</dbReference>
<dbReference type="PANTHER" id="PTHR11811">
    <property type="entry name" value="6-PHOSPHOGLUCONATE DEHYDROGENASE"/>
    <property type="match status" value="1"/>
</dbReference>
<accession>A0AAD5X3X7</accession>
<organism evidence="8 9">
    <name type="scientific">Rhizophlyctis rosea</name>
    <dbReference type="NCBI Taxonomy" id="64517"/>
    <lineage>
        <taxon>Eukaryota</taxon>
        <taxon>Fungi</taxon>
        <taxon>Fungi incertae sedis</taxon>
        <taxon>Chytridiomycota</taxon>
        <taxon>Chytridiomycota incertae sedis</taxon>
        <taxon>Chytridiomycetes</taxon>
        <taxon>Rhizophlyctidales</taxon>
        <taxon>Rhizophlyctidaceae</taxon>
        <taxon>Rhizophlyctis</taxon>
    </lineage>
</organism>
<dbReference type="Proteomes" id="UP001212841">
    <property type="component" value="Unassembled WGS sequence"/>
</dbReference>
<name>A0AAD5X3X7_9FUNG</name>
<proteinExistence type="inferred from homology"/>
<keyword evidence="5" id="KW-0311">Gluconate utilization</keyword>
<gene>
    <name evidence="8" type="ORF">HK097_003104</name>
</gene>
<evidence type="ECO:0000256" key="4">
    <source>
        <dbReference type="ARBA" id="ARBA00023002"/>
    </source>
</evidence>
<dbReference type="InterPro" id="IPR013328">
    <property type="entry name" value="6PGD_dom2"/>
</dbReference>
<evidence type="ECO:0000259" key="7">
    <source>
        <dbReference type="SMART" id="SM01350"/>
    </source>
</evidence>
<dbReference type="GO" id="GO:0019521">
    <property type="term" value="P:D-gluconate metabolic process"/>
    <property type="evidence" value="ECO:0007669"/>
    <property type="project" value="UniProtKB-KW"/>
</dbReference>
<evidence type="ECO:0000256" key="5">
    <source>
        <dbReference type="ARBA" id="ARBA00023064"/>
    </source>
</evidence>
<dbReference type="Gene3D" id="1.10.1040.10">
    <property type="entry name" value="N-(1-d-carboxylethyl)-l-norvaline Dehydrogenase, domain 2"/>
    <property type="match status" value="2"/>
</dbReference>
<evidence type="ECO:0000256" key="1">
    <source>
        <dbReference type="ARBA" id="ARBA00004874"/>
    </source>
</evidence>
<feature type="non-terminal residue" evidence="8">
    <location>
        <position position="318"/>
    </location>
</feature>
<dbReference type="Pfam" id="PF00393">
    <property type="entry name" value="6PGD"/>
    <property type="match status" value="2"/>
</dbReference>
<comment type="similarity">
    <text evidence="2">Belongs to the 6-phosphogluconate dehydrogenase family.</text>
</comment>
<dbReference type="SMART" id="SM01350">
    <property type="entry name" value="6PGD"/>
    <property type="match status" value="1"/>
</dbReference>
<evidence type="ECO:0000313" key="8">
    <source>
        <dbReference type="EMBL" id="KAJ3053914.1"/>
    </source>
</evidence>
<evidence type="ECO:0000256" key="2">
    <source>
        <dbReference type="ARBA" id="ARBA00008419"/>
    </source>
</evidence>
<feature type="domain" description="6-phosphogluconate dehydrogenase C-terminal" evidence="7">
    <location>
        <begin position="107"/>
        <end position="318"/>
    </location>
</feature>
<protein>
    <recommendedName>
        <fullName evidence="3">phosphogluconate dehydrogenase (NADP(+)-dependent, decarboxylating)</fullName>
        <ecNumber evidence="3">1.1.1.44</ecNumber>
    </recommendedName>
</protein>
<evidence type="ECO:0000256" key="6">
    <source>
        <dbReference type="ARBA" id="ARBA00023126"/>
    </source>
</evidence>
<dbReference type="AlphaFoldDB" id="A0AAD5X3X7"/>
<keyword evidence="9" id="KW-1185">Reference proteome</keyword>
<dbReference type="SUPFAM" id="SSF48179">
    <property type="entry name" value="6-phosphogluconate dehydrogenase C-terminal domain-like"/>
    <property type="match status" value="1"/>
</dbReference>
<dbReference type="EC" id="1.1.1.44" evidence="3"/>
<evidence type="ECO:0000313" key="9">
    <source>
        <dbReference type="Proteomes" id="UP001212841"/>
    </source>
</evidence>
<dbReference type="InterPro" id="IPR006114">
    <property type="entry name" value="6PGDH_C"/>
</dbReference>
<dbReference type="InterPro" id="IPR008927">
    <property type="entry name" value="6-PGluconate_DH-like_C_sf"/>
</dbReference>
<keyword evidence="4" id="KW-0560">Oxidoreductase</keyword>
<dbReference type="GO" id="GO:0006098">
    <property type="term" value="P:pentose-phosphate shunt"/>
    <property type="evidence" value="ECO:0007669"/>
    <property type="project" value="UniProtKB-KW"/>
</dbReference>
<dbReference type="GO" id="GO:0004616">
    <property type="term" value="F:phosphogluconate dehydrogenase (decarboxylating) activity"/>
    <property type="evidence" value="ECO:0007669"/>
    <property type="project" value="UniProtKB-EC"/>
</dbReference>
<sequence>MQLPLHNRNQRWFKVLGFQLFHSSHDTQTLYAYILDFLEIAPQIFPTVHFDFSEHLVVLYKGFNRETLPEGVSLPSRAADETPTSDIDDIDVLNDPCCDWIGEGGSGHFIKMVHKGIESGDMQVLAEAYALFKDILKLPHDEMGQIFEEWNNDVLDSFLIEISGDILKFKDTDGDVLVPKIHNAARQKSTQFALELGIPATLIGEAVFARCLSALKDERVAASKILKGPEGVTFSGDRKTFIDNIKQAVYASKIISYAQGFIKCCVIGSAFLGDITNAFCKNKDLQNLLLGEFFTKAIHKAMSSYRRVVSQASLLGVP</sequence>
<reference evidence="8" key="1">
    <citation type="submission" date="2020-05" db="EMBL/GenBank/DDBJ databases">
        <title>Phylogenomic resolution of chytrid fungi.</title>
        <authorList>
            <person name="Stajich J.E."/>
            <person name="Amses K."/>
            <person name="Simmons R."/>
            <person name="Seto K."/>
            <person name="Myers J."/>
            <person name="Bonds A."/>
            <person name="Quandt C.A."/>
            <person name="Barry K."/>
            <person name="Liu P."/>
            <person name="Grigoriev I."/>
            <person name="Longcore J.E."/>
            <person name="James T.Y."/>
        </authorList>
    </citation>
    <scope>NUCLEOTIDE SEQUENCE</scope>
    <source>
        <strain evidence="8">JEL0318</strain>
    </source>
</reference>